<feature type="compositionally biased region" description="Basic residues" evidence="1">
    <location>
        <begin position="1"/>
        <end position="11"/>
    </location>
</feature>
<accession>A0A448XLB9</accession>
<organism evidence="2 3">
    <name type="scientific">Protopolystoma xenopodis</name>
    <dbReference type="NCBI Taxonomy" id="117903"/>
    <lineage>
        <taxon>Eukaryota</taxon>
        <taxon>Metazoa</taxon>
        <taxon>Spiralia</taxon>
        <taxon>Lophotrochozoa</taxon>
        <taxon>Platyhelminthes</taxon>
        <taxon>Monogenea</taxon>
        <taxon>Polyopisthocotylea</taxon>
        <taxon>Polystomatidea</taxon>
        <taxon>Polystomatidae</taxon>
        <taxon>Protopolystoma</taxon>
    </lineage>
</organism>
<comment type="caution">
    <text evidence="2">The sequence shown here is derived from an EMBL/GenBank/DDBJ whole genome shotgun (WGS) entry which is preliminary data.</text>
</comment>
<keyword evidence="3" id="KW-1185">Reference proteome</keyword>
<sequence>MLNSRSVRHRPACGSAPRGSAGHSTSMGRSDAGEVSSSPGQFANHPHRRTLLRPLLHSASLPTTRRLHLNDVVASPFASLYDWRTRRRFKRNRCHHYQ</sequence>
<evidence type="ECO:0000256" key="1">
    <source>
        <dbReference type="SAM" id="MobiDB-lite"/>
    </source>
</evidence>
<name>A0A448XLB9_9PLAT</name>
<feature type="region of interest" description="Disordered" evidence="1">
    <location>
        <begin position="1"/>
        <end position="50"/>
    </location>
</feature>
<evidence type="ECO:0000313" key="3">
    <source>
        <dbReference type="Proteomes" id="UP000784294"/>
    </source>
</evidence>
<gene>
    <name evidence="2" type="ORF">PXEA_LOCUS32801</name>
</gene>
<proteinExistence type="predicted"/>
<reference evidence="2" key="1">
    <citation type="submission" date="2018-11" db="EMBL/GenBank/DDBJ databases">
        <authorList>
            <consortium name="Pathogen Informatics"/>
        </authorList>
    </citation>
    <scope>NUCLEOTIDE SEQUENCE</scope>
</reference>
<dbReference type="EMBL" id="CAAALY010261018">
    <property type="protein sequence ID" value="VEL39361.1"/>
    <property type="molecule type" value="Genomic_DNA"/>
</dbReference>
<dbReference type="Proteomes" id="UP000784294">
    <property type="component" value="Unassembled WGS sequence"/>
</dbReference>
<dbReference type="AlphaFoldDB" id="A0A448XLB9"/>
<evidence type="ECO:0000313" key="2">
    <source>
        <dbReference type="EMBL" id="VEL39361.1"/>
    </source>
</evidence>
<protein>
    <submittedName>
        <fullName evidence="2">Uncharacterized protein</fullName>
    </submittedName>
</protein>